<dbReference type="AlphaFoldDB" id="A0A0F9GPQ2"/>
<evidence type="ECO:0000313" key="1">
    <source>
        <dbReference type="EMBL" id="KKM00855.1"/>
    </source>
</evidence>
<gene>
    <name evidence="1" type="ORF">LCGC14_1800290</name>
</gene>
<name>A0A0F9GPQ2_9ZZZZ</name>
<organism evidence="1">
    <name type="scientific">marine sediment metagenome</name>
    <dbReference type="NCBI Taxonomy" id="412755"/>
    <lineage>
        <taxon>unclassified sequences</taxon>
        <taxon>metagenomes</taxon>
        <taxon>ecological metagenomes</taxon>
    </lineage>
</organism>
<proteinExistence type="predicted"/>
<protein>
    <submittedName>
        <fullName evidence="1">Uncharacterized protein</fullName>
    </submittedName>
</protein>
<accession>A0A0F9GPQ2</accession>
<comment type="caution">
    <text evidence="1">The sequence shown here is derived from an EMBL/GenBank/DDBJ whole genome shotgun (WGS) entry which is preliminary data.</text>
</comment>
<dbReference type="EMBL" id="LAZR01017334">
    <property type="protein sequence ID" value="KKM00855.1"/>
    <property type="molecule type" value="Genomic_DNA"/>
</dbReference>
<feature type="non-terminal residue" evidence="1">
    <location>
        <position position="23"/>
    </location>
</feature>
<reference evidence="1" key="1">
    <citation type="journal article" date="2015" name="Nature">
        <title>Complex archaea that bridge the gap between prokaryotes and eukaryotes.</title>
        <authorList>
            <person name="Spang A."/>
            <person name="Saw J.H."/>
            <person name="Jorgensen S.L."/>
            <person name="Zaremba-Niedzwiedzka K."/>
            <person name="Martijn J."/>
            <person name="Lind A.E."/>
            <person name="van Eijk R."/>
            <person name="Schleper C."/>
            <person name="Guy L."/>
            <person name="Ettema T.J."/>
        </authorList>
    </citation>
    <scope>NUCLEOTIDE SEQUENCE</scope>
</reference>
<sequence length="23" mass="2424">MRAVKIKITGELLLELIGLKAGG</sequence>